<evidence type="ECO:0000313" key="9">
    <source>
        <dbReference type="Proteomes" id="UP000247465"/>
    </source>
</evidence>
<keyword evidence="3" id="KW-0201">Cytochrome c-type biogenesis</keyword>
<protein>
    <submittedName>
        <fullName evidence="8">Cytochrome c biogenesis protein Ccs1</fullName>
    </submittedName>
</protein>
<name>A0A2Z4ADX8_9BACT</name>
<evidence type="ECO:0000313" key="8">
    <source>
        <dbReference type="EMBL" id="AWT59086.1"/>
    </source>
</evidence>
<evidence type="ECO:0000256" key="3">
    <source>
        <dbReference type="ARBA" id="ARBA00022748"/>
    </source>
</evidence>
<evidence type="ECO:0000256" key="6">
    <source>
        <dbReference type="SAM" id="Phobius"/>
    </source>
</evidence>
<dbReference type="PANTHER" id="PTHR31566">
    <property type="entry name" value="CYTOCHROME C BIOGENESIS PROTEIN CCS1, CHLOROPLASTIC"/>
    <property type="match status" value="1"/>
</dbReference>
<dbReference type="InterPro" id="IPR007816">
    <property type="entry name" value="ResB-like_domain"/>
</dbReference>
<feature type="transmembrane region" description="Helical" evidence="6">
    <location>
        <begin position="63"/>
        <end position="88"/>
    </location>
</feature>
<dbReference type="GO" id="GO:0016020">
    <property type="term" value="C:membrane"/>
    <property type="evidence" value="ECO:0007669"/>
    <property type="project" value="UniProtKB-SubCell"/>
</dbReference>
<accession>A0A2Z4ADX8</accession>
<evidence type="ECO:0000256" key="4">
    <source>
        <dbReference type="ARBA" id="ARBA00022989"/>
    </source>
</evidence>
<feature type="domain" description="ResB-like" evidence="7">
    <location>
        <begin position="271"/>
        <end position="348"/>
    </location>
</feature>
<proteinExistence type="predicted"/>
<dbReference type="KEGG" id="mtar:DF168_00263"/>
<evidence type="ECO:0000256" key="2">
    <source>
        <dbReference type="ARBA" id="ARBA00022692"/>
    </source>
</evidence>
<keyword evidence="2 6" id="KW-0812">Transmembrane</keyword>
<feature type="transmembrane region" description="Helical" evidence="6">
    <location>
        <begin position="100"/>
        <end position="118"/>
    </location>
</feature>
<sequence length="401" mass="46224">MNPLYRFFSSIRLTVTLLTLGLLLVFFGTLDQVNIGIRGAQEKYFEHVLALWQFPDDWFFGEYLSWLHLPIPGGYLIGPLLTVNLLVAHFRFFRPSFKKSGIAMIHAGILLLIVGQLVTNLVQEEDSMWITEGESANYIESFTLDELFILDRSDPSIDKTVSIPTELIEKSSSFEHPTLPFRIEIIAYFPNSILLQSELDADTEIFSVDRGIGVERKIFPREIPRTFKQDERNRPSAIVRLVGSIGTLGTWLTSATLSENLPPQIFKHKDREFEIGLRVKRTYLPYTIKLIDFSHDRYSGTEIPKNFSSLVNILHQETKEERQALIYMNNPLRYEGRTFYQAKFARGDTASMFQVIKNPGWPLPYISCILVAAGLLFQFGTHLLRYVNTRWTSILSEERKR</sequence>
<evidence type="ECO:0000256" key="5">
    <source>
        <dbReference type="ARBA" id="ARBA00023136"/>
    </source>
</evidence>
<evidence type="ECO:0000259" key="7">
    <source>
        <dbReference type="Pfam" id="PF05140"/>
    </source>
</evidence>
<dbReference type="Proteomes" id="UP000247465">
    <property type="component" value="Chromosome"/>
</dbReference>
<dbReference type="AlphaFoldDB" id="A0A2Z4ADX8"/>
<dbReference type="Pfam" id="PF05140">
    <property type="entry name" value="ResB"/>
    <property type="match status" value="1"/>
</dbReference>
<dbReference type="InterPro" id="IPR023494">
    <property type="entry name" value="Cyt_c_bgen_Ccs1/CcsB/ResB"/>
</dbReference>
<evidence type="ECO:0000256" key="1">
    <source>
        <dbReference type="ARBA" id="ARBA00004141"/>
    </source>
</evidence>
<keyword evidence="5 6" id="KW-0472">Membrane</keyword>
<gene>
    <name evidence="8" type="primary">ccs1</name>
    <name evidence="8" type="ORF">DF168_00263</name>
</gene>
<keyword evidence="4 6" id="KW-1133">Transmembrane helix</keyword>
<feature type="transmembrane region" description="Helical" evidence="6">
    <location>
        <begin position="363"/>
        <end position="384"/>
    </location>
</feature>
<reference evidence="8 9" key="1">
    <citation type="submission" date="2018-06" db="EMBL/GenBank/DDBJ databases">
        <title>Draft Genome Sequence of a Novel Marine Bacterium Related to the Verrucomicrobia.</title>
        <authorList>
            <person name="Vosseberg J."/>
            <person name="Martijn J."/>
            <person name="Ettema T.J.G."/>
        </authorList>
    </citation>
    <scope>NUCLEOTIDE SEQUENCE [LARGE SCALE GENOMIC DNA]</scope>
    <source>
        <strain evidence="8">TARA_B100001123</strain>
    </source>
</reference>
<comment type="subcellular location">
    <subcellularLocation>
        <location evidence="1">Membrane</location>
        <topology evidence="1">Multi-pass membrane protein</topology>
    </subcellularLocation>
</comment>
<dbReference type="GO" id="GO:0017004">
    <property type="term" value="P:cytochrome complex assembly"/>
    <property type="evidence" value="ECO:0007669"/>
    <property type="project" value="UniProtKB-KW"/>
</dbReference>
<organism evidence="8 9">
    <name type="scientific">Candidatus Moanibacter tarae</name>
    <dbReference type="NCBI Taxonomy" id="2200854"/>
    <lineage>
        <taxon>Bacteria</taxon>
        <taxon>Pseudomonadati</taxon>
        <taxon>Verrucomicrobiota</taxon>
        <taxon>Opitutia</taxon>
        <taxon>Puniceicoccales</taxon>
        <taxon>Puniceicoccales incertae sedis</taxon>
        <taxon>Candidatus Moanibacter</taxon>
    </lineage>
</organism>
<dbReference type="EMBL" id="CP029803">
    <property type="protein sequence ID" value="AWT59086.1"/>
    <property type="molecule type" value="Genomic_DNA"/>
</dbReference>